<feature type="region of interest" description="Disordered" evidence="1">
    <location>
        <begin position="135"/>
        <end position="197"/>
    </location>
</feature>
<dbReference type="RefSeq" id="WP_022921865.1">
    <property type="nucleotide sequence ID" value="NZ_BMLB01000005.1"/>
</dbReference>
<feature type="transmembrane region" description="Helical" evidence="2">
    <location>
        <begin position="76"/>
        <end position="96"/>
    </location>
</feature>
<comment type="caution">
    <text evidence="3">The sequence shown here is derived from an EMBL/GenBank/DDBJ whole genome shotgun (WGS) entry which is preliminary data.</text>
</comment>
<keyword evidence="4" id="KW-1185">Reference proteome</keyword>
<keyword evidence="2" id="KW-0472">Membrane</keyword>
<evidence type="ECO:0000313" key="3">
    <source>
        <dbReference type="EMBL" id="GGK74427.1"/>
    </source>
</evidence>
<name>A0ABQ2F9B8_9MICO</name>
<feature type="compositionally biased region" description="Low complexity" evidence="1">
    <location>
        <begin position="146"/>
        <end position="159"/>
    </location>
</feature>
<feature type="transmembrane region" description="Helical" evidence="2">
    <location>
        <begin position="48"/>
        <end position="69"/>
    </location>
</feature>
<reference evidence="4" key="1">
    <citation type="journal article" date="2019" name="Int. J. Syst. Evol. Microbiol.">
        <title>The Global Catalogue of Microorganisms (GCM) 10K type strain sequencing project: providing services to taxonomists for standard genome sequencing and annotation.</title>
        <authorList>
            <consortium name="The Broad Institute Genomics Platform"/>
            <consortium name="The Broad Institute Genome Sequencing Center for Infectious Disease"/>
            <person name="Wu L."/>
            <person name="Ma J."/>
        </authorList>
    </citation>
    <scope>NUCLEOTIDE SEQUENCE [LARGE SCALE GENOMIC DNA]</scope>
    <source>
        <strain evidence="4">CGMCC 1.5362</strain>
    </source>
</reference>
<organism evidence="3 4">
    <name type="scientific">Ornithinimicrobium pekingense</name>
    <dbReference type="NCBI Taxonomy" id="384677"/>
    <lineage>
        <taxon>Bacteria</taxon>
        <taxon>Bacillati</taxon>
        <taxon>Actinomycetota</taxon>
        <taxon>Actinomycetes</taxon>
        <taxon>Micrococcales</taxon>
        <taxon>Ornithinimicrobiaceae</taxon>
        <taxon>Ornithinimicrobium</taxon>
    </lineage>
</organism>
<dbReference type="Proteomes" id="UP000662111">
    <property type="component" value="Unassembled WGS sequence"/>
</dbReference>
<evidence type="ECO:0000256" key="2">
    <source>
        <dbReference type="SAM" id="Phobius"/>
    </source>
</evidence>
<protein>
    <recommendedName>
        <fullName evidence="5">Trp biosynthesis-associated membrane protein</fullName>
    </recommendedName>
</protein>
<evidence type="ECO:0000256" key="1">
    <source>
        <dbReference type="SAM" id="MobiDB-lite"/>
    </source>
</evidence>
<dbReference type="InterPro" id="IPR019051">
    <property type="entry name" value="Trp_biosyn_TM_oprn/chp"/>
</dbReference>
<dbReference type="EMBL" id="BMLB01000005">
    <property type="protein sequence ID" value="GGK74427.1"/>
    <property type="molecule type" value="Genomic_DNA"/>
</dbReference>
<keyword evidence="2" id="KW-0812">Transmembrane</keyword>
<gene>
    <name evidence="3" type="ORF">GCM10011509_23790</name>
</gene>
<evidence type="ECO:0000313" key="4">
    <source>
        <dbReference type="Proteomes" id="UP000662111"/>
    </source>
</evidence>
<sequence length="197" mass="19449">MSRRARAVLALLGSGLLLLATTQPWVRTVVEVAEGAPRSRGSVVGADLVPWLAPVTLAGALAVVAGLAGLRGARGVAALTAPAVAAGVTLGVLGATGGEGPGAVTGGAVVSATPTGWLWVAVLAAVVTCLGTLPVVRPGRRPTPRPGRAAARESSAAGPAGVGRELPGPAGDDAESERRQAAADWRDLTEGRDPTDL</sequence>
<proteinExistence type="predicted"/>
<keyword evidence="2" id="KW-1133">Transmembrane helix</keyword>
<feature type="compositionally biased region" description="Basic and acidic residues" evidence="1">
    <location>
        <begin position="176"/>
        <end position="197"/>
    </location>
</feature>
<accession>A0ABQ2F9B8</accession>
<dbReference type="Pfam" id="PF09534">
    <property type="entry name" value="Trp_oprn_chp"/>
    <property type="match status" value="1"/>
</dbReference>
<feature type="transmembrane region" description="Helical" evidence="2">
    <location>
        <begin position="116"/>
        <end position="136"/>
    </location>
</feature>
<evidence type="ECO:0008006" key="5">
    <source>
        <dbReference type="Google" id="ProtNLM"/>
    </source>
</evidence>